<comment type="similarity">
    <text evidence="1">Belongs to the AIM6 family.</text>
</comment>
<dbReference type="SUPFAM" id="SSF51695">
    <property type="entry name" value="PLC-like phosphodiesterases"/>
    <property type="match status" value="1"/>
</dbReference>
<accession>A0A6A5UYF2</accession>
<evidence type="ECO:0000313" key="5">
    <source>
        <dbReference type="Proteomes" id="UP000800036"/>
    </source>
</evidence>
<keyword evidence="3" id="KW-0732">Signal</keyword>
<dbReference type="OrthoDB" id="4153866at2759"/>
<dbReference type="EMBL" id="ML976714">
    <property type="protein sequence ID" value="KAF1968969.1"/>
    <property type="molecule type" value="Genomic_DNA"/>
</dbReference>
<evidence type="ECO:0000256" key="3">
    <source>
        <dbReference type="SAM" id="SignalP"/>
    </source>
</evidence>
<feature type="signal peptide" evidence="3">
    <location>
        <begin position="1"/>
        <end position="17"/>
    </location>
</feature>
<protein>
    <recommendedName>
        <fullName evidence="2">Altered inheritance of mitochondria protein 6</fullName>
    </recommendedName>
</protein>
<feature type="chain" id="PRO_5025620054" description="Altered inheritance of mitochondria protein 6" evidence="3">
    <location>
        <begin position="18"/>
        <end position="450"/>
    </location>
</feature>
<organism evidence="4 5">
    <name type="scientific">Bimuria novae-zelandiae CBS 107.79</name>
    <dbReference type="NCBI Taxonomy" id="1447943"/>
    <lineage>
        <taxon>Eukaryota</taxon>
        <taxon>Fungi</taxon>
        <taxon>Dikarya</taxon>
        <taxon>Ascomycota</taxon>
        <taxon>Pezizomycotina</taxon>
        <taxon>Dothideomycetes</taxon>
        <taxon>Pleosporomycetidae</taxon>
        <taxon>Pleosporales</taxon>
        <taxon>Massarineae</taxon>
        <taxon>Didymosphaeriaceae</taxon>
        <taxon>Bimuria</taxon>
    </lineage>
</organism>
<dbReference type="InterPro" id="IPR017946">
    <property type="entry name" value="PLC-like_Pdiesterase_TIM-brl"/>
</dbReference>
<dbReference type="AlphaFoldDB" id="A0A6A5UYF2"/>
<dbReference type="GO" id="GO:0008081">
    <property type="term" value="F:phosphoric diester hydrolase activity"/>
    <property type="evidence" value="ECO:0007669"/>
    <property type="project" value="InterPro"/>
</dbReference>
<dbReference type="PANTHER" id="PTHR31571">
    <property type="entry name" value="ALTERED INHERITANCE OF MITOCHONDRIA PROTEIN 6"/>
    <property type="match status" value="1"/>
</dbReference>
<proteinExistence type="inferred from homology"/>
<dbReference type="GO" id="GO:0006629">
    <property type="term" value="P:lipid metabolic process"/>
    <property type="evidence" value="ECO:0007669"/>
    <property type="project" value="InterPro"/>
</dbReference>
<dbReference type="InterPro" id="IPR051236">
    <property type="entry name" value="HAT_RTT109-like"/>
</dbReference>
<dbReference type="Proteomes" id="UP000800036">
    <property type="component" value="Unassembled WGS sequence"/>
</dbReference>
<evidence type="ECO:0000313" key="4">
    <source>
        <dbReference type="EMBL" id="KAF1968969.1"/>
    </source>
</evidence>
<gene>
    <name evidence="4" type="ORF">BU23DRAFT_513738</name>
</gene>
<keyword evidence="5" id="KW-1185">Reference proteome</keyword>
<reference evidence="4" key="1">
    <citation type="journal article" date="2020" name="Stud. Mycol.">
        <title>101 Dothideomycetes genomes: a test case for predicting lifestyles and emergence of pathogens.</title>
        <authorList>
            <person name="Haridas S."/>
            <person name="Albert R."/>
            <person name="Binder M."/>
            <person name="Bloem J."/>
            <person name="Labutti K."/>
            <person name="Salamov A."/>
            <person name="Andreopoulos B."/>
            <person name="Baker S."/>
            <person name="Barry K."/>
            <person name="Bills G."/>
            <person name="Bluhm B."/>
            <person name="Cannon C."/>
            <person name="Castanera R."/>
            <person name="Culley D."/>
            <person name="Daum C."/>
            <person name="Ezra D."/>
            <person name="Gonzalez J."/>
            <person name="Henrissat B."/>
            <person name="Kuo A."/>
            <person name="Liang C."/>
            <person name="Lipzen A."/>
            <person name="Lutzoni F."/>
            <person name="Magnuson J."/>
            <person name="Mondo S."/>
            <person name="Nolan M."/>
            <person name="Ohm R."/>
            <person name="Pangilinan J."/>
            <person name="Park H.-J."/>
            <person name="Ramirez L."/>
            <person name="Alfaro M."/>
            <person name="Sun H."/>
            <person name="Tritt A."/>
            <person name="Yoshinaga Y."/>
            <person name="Zwiers L.-H."/>
            <person name="Turgeon B."/>
            <person name="Goodwin S."/>
            <person name="Spatafora J."/>
            <person name="Crous P."/>
            <person name="Grigoriev I."/>
        </authorList>
    </citation>
    <scope>NUCLEOTIDE SEQUENCE</scope>
    <source>
        <strain evidence="4">CBS 107.79</strain>
    </source>
</reference>
<name>A0A6A5UYF2_9PLEO</name>
<evidence type="ECO:0000256" key="2">
    <source>
        <dbReference type="ARBA" id="ARBA00014286"/>
    </source>
</evidence>
<sequence length="450" mass="48150">MSSKLFVASFLVSSALALPAAQAKSDYISSCGPDWMAINDVKTNHGSVQRIGYNTAVDSFCDKANGVSVGASAYTSMATRIWLDYGSNPETTGLNGWVYFEIHNKQSSAHIVEAASCKSYLKKLSADTNGNSCYGPSNKDTKGGTYQVGADAISYHALANKFPPSADSVDKIVTQSTAISVLDSGGKGNTLKPFPTYAFTDVVPFACHSHNDYTRDRALYSALSAGCISVEADIWLHSNKLVVGHTDPGSNGQTFVDLYVTPLKSLVDAQKAIFPAHPSQGISLLIDFKNTGGDVDKAWDQLVRDLEPLRSAGYLSRWDSGSFKQGLITIIASGNAIKDASTPAPSPIASALSESTNPQRAIFVDAVINKDMTNFSASNAYFASAKWSDAVPNGLPISGNARVKLDEAHAKGFKVRYWEGPGREGWQALVDEGVDRVNVDELEFVAGVEW</sequence>
<dbReference type="PANTHER" id="PTHR31571:SF1">
    <property type="entry name" value="ALTERED INHERITANCE OF MITOCHONDRIA PROTEIN 6"/>
    <property type="match status" value="1"/>
</dbReference>
<evidence type="ECO:0000256" key="1">
    <source>
        <dbReference type="ARBA" id="ARBA00008858"/>
    </source>
</evidence>